<evidence type="ECO:0000259" key="1">
    <source>
        <dbReference type="Pfam" id="PF02492"/>
    </source>
</evidence>
<dbReference type="GO" id="GO:0008270">
    <property type="term" value="F:zinc ion binding"/>
    <property type="evidence" value="ECO:0007669"/>
    <property type="project" value="TreeGrafter"/>
</dbReference>
<proteinExistence type="predicted"/>
<dbReference type="RefSeq" id="WP_013258017.1">
    <property type="nucleotide sequence ID" value="NC_014365.1"/>
</dbReference>
<feature type="domain" description="CobW/HypB/UreG nucleotide-binding" evidence="1">
    <location>
        <begin position="4"/>
        <end position="164"/>
    </location>
</feature>
<dbReference type="GO" id="GO:0016151">
    <property type="term" value="F:nickel cation binding"/>
    <property type="evidence" value="ECO:0007669"/>
    <property type="project" value="InterPro"/>
</dbReference>
<evidence type="ECO:0000313" key="2">
    <source>
        <dbReference type="EMBL" id="ADK84563.1"/>
    </source>
</evidence>
<dbReference type="EMBL" id="CP002085">
    <property type="protein sequence ID" value="ADK84563.1"/>
    <property type="molecule type" value="Genomic_DNA"/>
</dbReference>
<dbReference type="GO" id="GO:0003924">
    <property type="term" value="F:GTPase activity"/>
    <property type="evidence" value="ECO:0007669"/>
    <property type="project" value="InterPro"/>
</dbReference>
<dbReference type="SUPFAM" id="SSF52540">
    <property type="entry name" value="P-loop containing nucleoside triphosphate hydrolases"/>
    <property type="match status" value="1"/>
</dbReference>
<keyword evidence="3" id="KW-1185">Reference proteome</keyword>
<dbReference type="OrthoDB" id="9777530at2"/>
<dbReference type="AlphaFoldDB" id="E1QFV3"/>
<dbReference type="STRING" id="644282.Deba_1195"/>
<dbReference type="InterPro" id="IPR027417">
    <property type="entry name" value="P-loop_NTPase"/>
</dbReference>
<dbReference type="HOGENOM" id="CLU_1193419_0_0_7"/>
<organism evidence="2 3">
    <name type="scientific">Desulfarculus baarsii (strain ATCC 33931 / DSM 2075 / LMG 7858 / VKM B-1802 / 2st14)</name>
    <dbReference type="NCBI Taxonomy" id="644282"/>
    <lineage>
        <taxon>Bacteria</taxon>
        <taxon>Pseudomonadati</taxon>
        <taxon>Thermodesulfobacteriota</taxon>
        <taxon>Desulfarculia</taxon>
        <taxon>Desulfarculales</taxon>
        <taxon>Desulfarculaceae</taxon>
        <taxon>Desulfarculus</taxon>
    </lineage>
</organism>
<reference evidence="2 3" key="1">
    <citation type="journal article" date="2010" name="Stand. Genomic Sci.">
        <title>Complete genome sequence of Desulfarculus baarsii type strain (2st14).</title>
        <authorList>
            <person name="Sun H."/>
            <person name="Spring S."/>
            <person name="Lapidus A."/>
            <person name="Davenport K."/>
            <person name="Del Rio T.G."/>
            <person name="Tice H."/>
            <person name="Nolan M."/>
            <person name="Copeland A."/>
            <person name="Cheng J.F."/>
            <person name="Lucas S."/>
            <person name="Tapia R."/>
            <person name="Goodwin L."/>
            <person name="Pitluck S."/>
            <person name="Ivanova N."/>
            <person name="Pagani I."/>
            <person name="Mavromatis K."/>
            <person name="Ovchinnikova G."/>
            <person name="Pati A."/>
            <person name="Chen A."/>
            <person name="Palaniappan K."/>
            <person name="Hauser L."/>
            <person name="Chang Y.J."/>
            <person name="Jeffries C.D."/>
            <person name="Detter J.C."/>
            <person name="Han C."/>
            <person name="Rohde M."/>
            <person name="Brambilla E."/>
            <person name="Goker M."/>
            <person name="Woyke T."/>
            <person name="Bristow J."/>
            <person name="Eisen J.A."/>
            <person name="Markowitz V."/>
            <person name="Hugenholtz P."/>
            <person name="Kyrpides N.C."/>
            <person name="Klenk H.P."/>
            <person name="Land M."/>
        </authorList>
    </citation>
    <scope>NUCLEOTIDE SEQUENCE [LARGE SCALE GENOMIC DNA]</scope>
    <source>
        <strain evidence="3">ATCC 33931 / DSM 2075 / LMG 7858 / VKM B-1802 / 2st14</strain>
    </source>
</reference>
<dbReference type="Gene3D" id="3.40.50.300">
    <property type="entry name" value="P-loop containing nucleotide triphosphate hydrolases"/>
    <property type="match status" value="1"/>
</dbReference>
<dbReference type="Proteomes" id="UP000009047">
    <property type="component" value="Chromosome"/>
</dbReference>
<protein>
    <submittedName>
        <fullName evidence="2">Cobalamin synthesis protein P47K</fullName>
    </submittedName>
</protein>
<accession>E1QFV3</accession>
<gene>
    <name evidence="2" type="ordered locus">Deba_1195</name>
</gene>
<evidence type="ECO:0000313" key="3">
    <source>
        <dbReference type="Proteomes" id="UP000009047"/>
    </source>
</evidence>
<name>E1QFV3_DESB2</name>
<sequence length="235" mass="25055">MKLIIVAGPPSVGKTAVTTHVARLWRAKGARVLAAKFDTQSSADPERYRQNLGAPSLGGLSGYLCPDHYFISNLEEVVEWGLGQRADVLFVETAGLCLRCAPHVEGVPAVTVIDALGGLDAPVKVGPMLSLADVVVLTKGDLVSQAEREVLMLGVRRVNPTALVLSVNGLTGTGGLLLLRWLMGQPAVDQVGERSLRHDMPASICSYCTGERRVGRVYQTGNVEKITWEAAEPCA</sequence>
<dbReference type="PANTHER" id="PTHR30134">
    <property type="entry name" value="HYDROGENASE PROTEIN ASSEMBLY PROTEIN, NICKEL CHAPERONE"/>
    <property type="match status" value="1"/>
</dbReference>
<dbReference type="eggNOG" id="COG0378">
    <property type="taxonomic scope" value="Bacteria"/>
</dbReference>
<dbReference type="KEGG" id="dbr:Deba_1195"/>
<dbReference type="GO" id="GO:0051604">
    <property type="term" value="P:protein maturation"/>
    <property type="evidence" value="ECO:0007669"/>
    <property type="project" value="InterPro"/>
</dbReference>
<dbReference type="InterPro" id="IPR003495">
    <property type="entry name" value="CobW/HypB/UreG_nucleotide-bd"/>
</dbReference>
<dbReference type="InterPro" id="IPR004392">
    <property type="entry name" value="Hyd_mat_HypB"/>
</dbReference>
<dbReference type="Pfam" id="PF02492">
    <property type="entry name" value="cobW"/>
    <property type="match status" value="1"/>
</dbReference>
<dbReference type="PANTHER" id="PTHR30134:SF1">
    <property type="entry name" value="COBW_HYPB_UREG NUCLEOTIDE-BINDING DOMAIN-CONTAINING PROTEIN"/>
    <property type="match status" value="1"/>
</dbReference>